<evidence type="ECO:0000313" key="9">
    <source>
        <dbReference type="EMBL" id="NML29128.1"/>
    </source>
</evidence>
<dbReference type="InterPro" id="IPR004636">
    <property type="entry name" value="AcOrn/SuccOrn_fam"/>
</dbReference>
<evidence type="ECO:0000256" key="3">
    <source>
        <dbReference type="ARBA" id="ARBA00022576"/>
    </source>
</evidence>
<comment type="catalytic activity">
    <reaction evidence="7">
        <text>L-2,4-diaminobutanoate + 2-oxoglutarate = L-aspartate 4-semialdehyde + L-glutamate</text>
        <dbReference type="Rhea" id="RHEA:11160"/>
        <dbReference type="ChEBI" id="CHEBI:16810"/>
        <dbReference type="ChEBI" id="CHEBI:29985"/>
        <dbReference type="ChEBI" id="CHEBI:58761"/>
        <dbReference type="ChEBI" id="CHEBI:537519"/>
        <dbReference type="EC" id="2.6.1.76"/>
    </reaction>
</comment>
<dbReference type="GO" id="GO:0030170">
    <property type="term" value="F:pyridoxal phosphate binding"/>
    <property type="evidence" value="ECO:0007669"/>
    <property type="project" value="InterPro"/>
</dbReference>
<keyword evidence="10" id="KW-1185">Reference proteome</keyword>
<organism evidence="9 10">
    <name type="scientific">Zoogloea dura</name>
    <dbReference type="NCBI Taxonomy" id="2728840"/>
    <lineage>
        <taxon>Bacteria</taxon>
        <taxon>Pseudomonadati</taxon>
        <taxon>Pseudomonadota</taxon>
        <taxon>Betaproteobacteria</taxon>
        <taxon>Rhodocyclales</taxon>
        <taxon>Zoogloeaceae</taxon>
        <taxon>Zoogloea</taxon>
    </lineage>
</organism>
<protein>
    <recommendedName>
        <fullName evidence="8">Acetylornithine aminotransferase</fullName>
        <shortName evidence="8">ACOAT</shortName>
        <ecNumber evidence="8">2.6.1.11</ecNumber>
    </recommendedName>
</protein>
<evidence type="ECO:0000313" key="10">
    <source>
        <dbReference type="Proteomes" id="UP000580043"/>
    </source>
</evidence>
<dbReference type="PANTHER" id="PTHR11986">
    <property type="entry name" value="AMINOTRANSFERASE CLASS III"/>
    <property type="match status" value="1"/>
</dbReference>
<dbReference type="UniPathway" id="UPA00068">
    <property type="reaction ID" value="UER00109"/>
</dbReference>
<dbReference type="InterPro" id="IPR049704">
    <property type="entry name" value="Aminotrans_3_PPA_site"/>
</dbReference>
<keyword evidence="4 8" id="KW-0028">Amino-acid biosynthesis</keyword>
<feature type="binding site" evidence="8">
    <location>
        <begin position="218"/>
        <end position="221"/>
    </location>
    <ligand>
        <name>pyridoxal 5'-phosphate</name>
        <dbReference type="ChEBI" id="CHEBI:597326"/>
    </ligand>
</feature>
<comment type="pathway">
    <text evidence="1">Amine and polyamine biosynthesis; ectoine biosynthesis; L-ectoine from L-aspartate 4-semialdehyde: step 1/3.</text>
</comment>
<dbReference type="Pfam" id="PF00202">
    <property type="entry name" value="Aminotran_3"/>
    <property type="match status" value="1"/>
</dbReference>
<name>A0A848GA18_9RHOO</name>
<dbReference type="CDD" id="cd00610">
    <property type="entry name" value="OAT_like"/>
    <property type="match status" value="1"/>
</dbReference>
<dbReference type="AlphaFoldDB" id="A0A848GA18"/>
<dbReference type="SUPFAM" id="SSF53383">
    <property type="entry name" value="PLP-dependent transferases"/>
    <property type="match status" value="1"/>
</dbReference>
<dbReference type="InterPro" id="IPR005814">
    <property type="entry name" value="Aminotrans_3"/>
</dbReference>
<evidence type="ECO:0000256" key="4">
    <source>
        <dbReference type="ARBA" id="ARBA00022605"/>
    </source>
</evidence>
<dbReference type="PIRSF" id="PIRSF000521">
    <property type="entry name" value="Transaminase_4ab_Lys_Orn"/>
    <property type="match status" value="1"/>
</dbReference>
<dbReference type="InterPro" id="IPR015424">
    <property type="entry name" value="PyrdxlP-dep_Trfase"/>
</dbReference>
<keyword evidence="3 8" id="KW-0032">Aminotransferase</keyword>
<accession>A0A848GA18</accession>
<dbReference type="FunFam" id="3.40.640.10:FF:000004">
    <property type="entry name" value="Acetylornithine aminotransferase"/>
    <property type="match status" value="1"/>
</dbReference>
<evidence type="ECO:0000256" key="8">
    <source>
        <dbReference type="HAMAP-Rule" id="MF_01107"/>
    </source>
</evidence>
<comment type="pathway">
    <text evidence="8">Amino-acid biosynthesis; L-arginine biosynthesis; N(2)-acetyl-L-ornithine from L-glutamate: step 4/4.</text>
</comment>
<feature type="binding site" evidence="8">
    <location>
        <position position="134"/>
    </location>
    <ligand>
        <name>N(2)-acetyl-L-ornithine</name>
        <dbReference type="ChEBI" id="CHEBI:57805"/>
    </ligand>
</feature>
<comment type="catalytic activity">
    <reaction evidence="8">
        <text>N(2)-acetyl-L-ornithine + 2-oxoglutarate = N-acetyl-L-glutamate 5-semialdehyde + L-glutamate</text>
        <dbReference type="Rhea" id="RHEA:18049"/>
        <dbReference type="ChEBI" id="CHEBI:16810"/>
        <dbReference type="ChEBI" id="CHEBI:29123"/>
        <dbReference type="ChEBI" id="CHEBI:29985"/>
        <dbReference type="ChEBI" id="CHEBI:57805"/>
        <dbReference type="EC" id="2.6.1.11"/>
    </reaction>
</comment>
<comment type="similarity">
    <text evidence="8">Belongs to the class-III pyridoxal-phosphate-dependent aminotransferase family. ArgD subfamily.</text>
</comment>
<dbReference type="EC" id="2.6.1.11" evidence="8"/>
<feature type="binding site" evidence="8">
    <location>
        <begin position="99"/>
        <end position="100"/>
    </location>
    <ligand>
        <name>pyridoxal 5'-phosphate</name>
        <dbReference type="ChEBI" id="CHEBI:597326"/>
    </ligand>
</feature>
<dbReference type="Gene3D" id="3.90.1150.10">
    <property type="entry name" value="Aspartate Aminotransferase, domain 1"/>
    <property type="match status" value="1"/>
</dbReference>
<dbReference type="HAMAP" id="MF_01107">
    <property type="entry name" value="ArgD_aminotrans_3"/>
    <property type="match status" value="1"/>
</dbReference>
<dbReference type="InterPro" id="IPR015422">
    <property type="entry name" value="PyrdxlP-dep_Trfase_small"/>
</dbReference>
<dbReference type="GO" id="GO:0006526">
    <property type="term" value="P:L-arginine biosynthetic process"/>
    <property type="evidence" value="ECO:0007669"/>
    <property type="project" value="UniProtKB-UniRule"/>
</dbReference>
<proteinExistence type="inferred from homology"/>
<dbReference type="NCBIfam" id="TIGR00707">
    <property type="entry name" value="argD"/>
    <property type="match status" value="1"/>
</dbReference>
<dbReference type="PROSITE" id="PS00600">
    <property type="entry name" value="AA_TRANSFER_CLASS_3"/>
    <property type="match status" value="1"/>
</dbReference>
<dbReference type="InterPro" id="IPR050103">
    <property type="entry name" value="Class-III_PLP-dep_AT"/>
</dbReference>
<evidence type="ECO:0000256" key="2">
    <source>
        <dbReference type="ARBA" id="ARBA00022571"/>
    </source>
</evidence>
<dbReference type="EMBL" id="JABBGA010000053">
    <property type="protein sequence ID" value="NML29128.1"/>
    <property type="molecule type" value="Genomic_DNA"/>
</dbReference>
<dbReference type="PANTHER" id="PTHR11986:SF79">
    <property type="entry name" value="ACETYLORNITHINE AMINOTRANSFERASE, MITOCHONDRIAL"/>
    <property type="match status" value="1"/>
</dbReference>
<comment type="subcellular location">
    <subcellularLocation>
        <location evidence="8">Cytoplasm</location>
    </subcellularLocation>
</comment>
<feature type="modified residue" description="N6-(pyridoxal phosphate)lysine" evidence="8">
    <location>
        <position position="247"/>
    </location>
</feature>
<sequence>MQAATSRLMRAYARQPVSFVRGSGARLWDEHGVEYLDAIAGVAVTSLGHAHPEIAAVIAQQAGLLLHTSNVFRIDWQERLGERLCALTGMQKAFFCNSGAEANEAALKLARLHGHRRQIAAPRILVMENGFHGRSIATLSASGNPSKQQGFEPLLPGFLRLPYDDIDAVRQAAAQSPDIVAVLVEPVQGEGGIRVASTGYLRELRALCDQHGWLLMLDEIQAGLGRTGAWFGHRHAGISPDVITLAKALGNGIPIGACLARGAAADLFSPGQHGSTFGGNPLACRVACSVLDIMVRDKLPERAAALGGRLLAGLQEALGAHPHVVAIRGQGLMVGIELDRPCKELVGRALAEQRLLITVTRDKVIRLLPPLICDEAQIDDIVARITRLLTASGLNATATPETSGQRMHLHV</sequence>
<keyword evidence="5 8" id="KW-0808">Transferase</keyword>
<comment type="cofactor">
    <cofactor evidence="8">
        <name>pyridoxal 5'-phosphate</name>
        <dbReference type="ChEBI" id="CHEBI:597326"/>
    </cofactor>
    <text evidence="8">Binds 1 pyridoxal phosphate per subunit.</text>
</comment>
<comment type="subunit">
    <text evidence="8">Homodimer.</text>
</comment>
<gene>
    <name evidence="8" type="primary">argD</name>
    <name evidence="9" type="ORF">HHL15_25625</name>
</gene>
<keyword evidence="6 8" id="KW-0663">Pyridoxal phosphate</keyword>
<keyword evidence="2 8" id="KW-0055">Arginine biosynthesis</keyword>
<comment type="caution">
    <text evidence="9">The sequence shown here is derived from an EMBL/GenBank/DDBJ whole genome shotgun (WGS) entry which is preliminary data.</text>
</comment>
<dbReference type="RefSeq" id="WP_169148620.1">
    <property type="nucleotide sequence ID" value="NZ_JABBGA010000053.1"/>
</dbReference>
<dbReference type="GO" id="GO:0042802">
    <property type="term" value="F:identical protein binding"/>
    <property type="evidence" value="ECO:0007669"/>
    <property type="project" value="TreeGrafter"/>
</dbReference>
<dbReference type="GO" id="GO:0045303">
    <property type="term" value="F:diaminobutyrate-2-oxoglutarate transaminase activity"/>
    <property type="evidence" value="ECO:0007669"/>
    <property type="project" value="UniProtKB-EC"/>
</dbReference>
<dbReference type="Proteomes" id="UP000580043">
    <property type="component" value="Unassembled WGS sequence"/>
</dbReference>
<dbReference type="GO" id="GO:0003992">
    <property type="term" value="F:N2-acetyl-L-ornithine:2-oxoglutarate 5-aminotransferase activity"/>
    <property type="evidence" value="ECO:0007669"/>
    <property type="project" value="UniProtKB-UniRule"/>
</dbReference>
<evidence type="ECO:0000256" key="1">
    <source>
        <dbReference type="ARBA" id="ARBA00004946"/>
    </source>
</evidence>
<evidence type="ECO:0000256" key="5">
    <source>
        <dbReference type="ARBA" id="ARBA00022679"/>
    </source>
</evidence>
<evidence type="ECO:0000256" key="6">
    <source>
        <dbReference type="ARBA" id="ARBA00022898"/>
    </source>
</evidence>
<feature type="binding site" evidence="8">
    <location>
        <position position="275"/>
    </location>
    <ligand>
        <name>N(2)-acetyl-L-ornithine</name>
        <dbReference type="ChEBI" id="CHEBI:57805"/>
    </ligand>
</feature>
<feature type="binding site" evidence="8">
    <location>
        <position position="276"/>
    </location>
    <ligand>
        <name>pyridoxal 5'-phosphate</name>
        <dbReference type="ChEBI" id="CHEBI:597326"/>
    </ligand>
</feature>
<reference evidence="9 10" key="1">
    <citation type="submission" date="2020-04" db="EMBL/GenBank/DDBJ databases">
        <title>Zoogloea sp. G-4-1-14 isolated from soil.</title>
        <authorList>
            <person name="Dahal R.H."/>
        </authorList>
    </citation>
    <scope>NUCLEOTIDE SEQUENCE [LARGE SCALE GENOMIC DNA]</scope>
    <source>
        <strain evidence="9 10">G-4-1-14</strain>
    </source>
</reference>
<feature type="binding site" evidence="8">
    <location>
        <position position="131"/>
    </location>
    <ligand>
        <name>pyridoxal 5'-phosphate</name>
        <dbReference type="ChEBI" id="CHEBI:597326"/>
    </ligand>
</feature>
<comment type="miscellaneous">
    <text evidence="8">May also have succinyldiaminopimelate aminotransferase activity, thus carrying out the corresponding step in lysine biosynthesis.</text>
</comment>
<dbReference type="InterPro" id="IPR015421">
    <property type="entry name" value="PyrdxlP-dep_Trfase_major"/>
</dbReference>
<evidence type="ECO:0000256" key="7">
    <source>
        <dbReference type="ARBA" id="ARBA00049111"/>
    </source>
</evidence>
<dbReference type="GO" id="GO:0005737">
    <property type="term" value="C:cytoplasm"/>
    <property type="evidence" value="ECO:0007669"/>
    <property type="project" value="UniProtKB-SubCell"/>
</dbReference>
<dbReference type="NCBIfam" id="NF002325">
    <property type="entry name" value="PRK01278.1"/>
    <property type="match status" value="1"/>
</dbReference>
<dbReference type="Gene3D" id="3.40.640.10">
    <property type="entry name" value="Type I PLP-dependent aspartate aminotransferase-like (Major domain)"/>
    <property type="match status" value="1"/>
</dbReference>
<keyword evidence="8" id="KW-0963">Cytoplasm</keyword>